<dbReference type="AlphaFoldDB" id="A0AAN9RXC9"/>
<organism evidence="2 3">
    <name type="scientific">Psophocarpus tetragonolobus</name>
    <name type="common">Winged bean</name>
    <name type="synonym">Dolichos tetragonolobus</name>
    <dbReference type="NCBI Taxonomy" id="3891"/>
    <lineage>
        <taxon>Eukaryota</taxon>
        <taxon>Viridiplantae</taxon>
        <taxon>Streptophyta</taxon>
        <taxon>Embryophyta</taxon>
        <taxon>Tracheophyta</taxon>
        <taxon>Spermatophyta</taxon>
        <taxon>Magnoliopsida</taxon>
        <taxon>eudicotyledons</taxon>
        <taxon>Gunneridae</taxon>
        <taxon>Pentapetalae</taxon>
        <taxon>rosids</taxon>
        <taxon>fabids</taxon>
        <taxon>Fabales</taxon>
        <taxon>Fabaceae</taxon>
        <taxon>Papilionoideae</taxon>
        <taxon>50 kb inversion clade</taxon>
        <taxon>NPAAA clade</taxon>
        <taxon>indigoferoid/millettioid clade</taxon>
        <taxon>Phaseoleae</taxon>
        <taxon>Psophocarpus</taxon>
    </lineage>
</organism>
<protein>
    <submittedName>
        <fullName evidence="2">Uncharacterized protein</fullName>
    </submittedName>
</protein>
<dbReference type="EMBL" id="JAYMYS010000008">
    <property type="protein sequence ID" value="KAK7384982.1"/>
    <property type="molecule type" value="Genomic_DNA"/>
</dbReference>
<comment type="caution">
    <text evidence="2">The sequence shown here is derived from an EMBL/GenBank/DDBJ whole genome shotgun (WGS) entry which is preliminary data.</text>
</comment>
<name>A0AAN9RXC9_PSOTE</name>
<keyword evidence="1" id="KW-0472">Membrane</keyword>
<dbReference type="Proteomes" id="UP001386955">
    <property type="component" value="Unassembled WGS sequence"/>
</dbReference>
<keyword evidence="1" id="KW-1133">Transmembrane helix</keyword>
<evidence type="ECO:0000313" key="2">
    <source>
        <dbReference type="EMBL" id="KAK7384982.1"/>
    </source>
</evidence>
<evidence type="ECO:0000313" key="3">
    <source>
        <dbReference type="Proteomes" id="UP001386955"/>
    </source>
</evidence>
<accession>A0AAN9RXC9</accession>
<gene>
    <name evidence="2" type="ORF">VNO78_30687</name>
</gene>
<reference evidence="2 3" key="1">
    <citation type="submission" date="2024-01" db="EMBL/GenBank/DDBJ databases">
        <title>The genomes of 5 underutilized Papilionoideae crops provide insights into root nodulation and disease resistanc.</title>
        <authorList>
            <person name="Jiang F."/>
        </authorList>
    </citation>
    <scope>NUCLEOTIDE SEQUENCE [LARGE SCALE GENOMIC DNA]</scope>
    <source>
        <strain evidence="2">DUOXIRENSHENG_FW03</strain>
        <tissue evidence="2">Leaves</tissue>
    </source>
</reference>
<keyword evidence="1" id="KW-0812">Transmembrane</keyword>
<keyword evidence="3" id="KW-1185">Reference proteome</keyword>
<evidence type="ECO:0000256" key="1">
    <source>
        <dbReference type="SAM" id="Phobius"/>
    </source>
</evidence>
<sequence length="92" mass="10747">MKHARVRRYHNPSFEHGHQLINICFFFEALICYTRIQFLMIMYTSTSFSVLAGRTKPTTLVYALGVTQLDIDLTFRSLAGTHWPQKQQNKIP</sequence>
<feature type="transmembrane region" description="Helical" evidence="1">
    <location>
        <begin position="20"/>
        <end position="43"/>
    </location>
</feature>
<proteinExistence type="predicted"/>